<dbReference type="PANTHER" id="PTHR40980">
    <property type="entry name" value="PLUG DOMAIN-CONTAINING PROTEIN"/>
    <property type="match status" value="1"/>
</dbReference>
<dbReference type="SUPFAM" id="SSF56935">
    <property type="entry name" value="Porins"/>
    <property type="match status" value="1"/>
</dbReference>
<dbReference type="CDD" id="cd01347">
    <property type="entry name" value="ligand_gated_channel"/>
    <property type="match status" value="1"/>
</dbReference>
<evidence type="ECO:0000256" key="9">
    <source>
        <dbReference type="RuleBase" id="RU003357"/>
    </source>
</evidence>
<dbReference type="InterPro" id="IPR000531">
    <property type="entry name" value="Beta-barrel_TonB"/>
</dbReference>
<feature type="domain" description="TonB-dependent receptor-like beta-barrel" evidence="11">
    <location>
        <begin position="448"/>
        <end position="885"/>
    </location>
</feature>
<keyword evidence="5 9" id="KW-0798">TonB box</keyword>
<dbReference type="InterPro" id="IPR012910">
    <property type="entry name" value="Plug_dom"/>
</dbReference>
<keyword evidence="4 8" id="KW-0812">Transmembrane</keyword>
<keyword evidence="13" id="KW-0675">Receptor</keyword>
<keyword evidence="3 8" id="KW-1134">Transmembrane beta strand</keyword>
<dbReference type="InterPro" id="IPR036942">
    <property type="entry name" value="Beta-barrel_TonB_sf"/>
</dbReference>
<accession>A0ABQ5XSE4</accession>
<dbReference type="InterPro" id="IPR010104">
    <property type="entry name" value="TonB_rcpt_bac"/>
</dbReference>
<dbReference type="Pfam" id="PF07715">
    <property type="entry name" value="Plug"/>
    <property type="match status" value="1"/>
</dbReference>
<evidence type="ECO:0000256" key="2">
    <source>
        <dbReference type="ARBA" id="ARBA00022448"/>
    </source>
</evidence>
<evidence type="ECO:0000256" key="1">
    <source>
        <dbReference type="ARBA" id="ARBA00004571"/>
    </source>
</evidence>
<keyword evidence="10" id="KW-0732">Signal</keyword>
<reference evidence="14" key="1">
    <citation type="journal article" date="2019" name="Int. J. Syst. Evol. Microbiol.">
        <title>The Global Catalogue of Microorganisms (GCM) 10K type strain sequencing project: providing services to taxonomists for standard genome sequencing and annotation.</title>
        <authorList>
            <consortium name="The Broad Institute Genomics Platform"/>
            <consortium name="The Broad Institute Genome Sequencing Center for Infectious Disease"/>
            <person name="Wu L."/>
            <person name="Ma J."/>
        </authorList>
    </citation>
    <scope>NUCLEOTIDE SEQUENCE [LARGE SCALE GENOMIC DNA]</scope>
    <source>
        <strain evidence="14">NBRC 111980</strain>
    </source>
</reference>
<dbReference type="Pfam" id="PF00593">
    <property type="entry name" value="TonB_dep_Rec_b-barrel"/>
    <property type="match status" value="1"/>
</dbReference>
<dbReference type="RefSeq" id="WP_284320970.1">
    <property type="nucleotide sequence ID" value="NZ_BSOB01000017.1"/>
</dbReference>
<dbReference type="PROSITE" id="PS52016">
    <property type="entry name" value="TONB_DEPENDENT_REC_3"/>
    <property type="match status" value="1"/>
</dbReference>
<proteinExistence type="inferred from homology"/>
<evidence type="ECO:0000259" key="12">
    <source>
        <dbReference type="Pfam" id="PF07715"/>
    </source>
</evidence>
<evidence type="ECO:0000256" key="6">
    <source>
        <dbReference type="ARBA" id="ARBA00023136"/>
    </source>
</evidence>
<dbReference type="Gene3D" id="2.170.130.10">
    <property type="entry name" value="TonB-dependent receptor, plug domain"/>
    <property type="match status" value="1"/>
</dbReference>
<organism evidence="13 14">
    <name type="scientific">Dyella acidisoli</name>
    <dbReference type="NCBI Taxonomy" id="1867834"/>
    <lineage>
        <taxon>Bacteria</taxon>
        <taxon>Pseudomonadati</taxon>
        <taxon>Pseudomonadota</taxon>
        <taxon>Gammaproteobacteria</taxon>
        <taxon>Lysobacterales</taxon>
        <taxon>Rhodanobacteraceae</taxon>
        <taxon>Dyella</taxon>
    </lineage>
</organism>
<dbReference type="InterPro" id="IPR037066">
    <property type="entry name" value="Plug_dom_sf"/>
</dbReference>
<dbReference type="EMBL" id="BSOB01000017">
    <property type="protein sequence ID" value="GLQ93259.1"/>
    <property type="molecule type" value="Genomic_DNA"/>
</dbReference>
<evidence type="ECO:0000313" key="14">
    <source>
        <dbReference type="Proteomes" id="UP001156670"/>
    </source>
</evidence>
<evidence type="ECO:0000313" key="13">
    <source>
        <dbReference type="EMBL" id="GLQ93259.1"/>
    </source>
</evidence>
<keyword evidence="14" id="KW-1185">Reference proteome</keyword>
<comment type="subcellular location">
    <subcellularLocation>
        <location evidence="1 8">Cell outer membrane</location>
        <topology evidence="1 8">Multi-pass membrane protein</topology>
    </subcellularLocation>
</comment>
<comment type="caution">
    <text evidence="13">The sequence shown here is derived from an EMBL/GenBank/DDBJ whole genome shotgun (WGS) entry which is preliminary data.</text>
</comment>
<feature type="domain" description="TonB-dependent receptor plug" evidence="12">
    <location>
        <begin position="78"/>
        <end position="183"/>
    </location>
</feature>
<protein>
    <submittedName>
        <fullName evidence="13">TonB-dependent receptor</fullName>
    </submittedName>
</protein>
<evidence type="ECO:0000259" key="11">
    <source>
        <dbReference type="Pfam" id="PF00593"/>
    </source>
</evidence>
<evidence type="ECO:0000256" key="5">
    <source>
        <dbReference type="ARBA" id="ARBA00023077"/>
    </source>
</evidence>
<evidence type="ECO:0000256" key="7">
    <source>
        <dbReference type="ARBA" id="ARBA00023237"/>
    </source>
</evidence>
<feature type="chain" id="PRO_5046458943" evidence="10">
    <location>
        <begin position="33"/>
        <end position="919"/>
    </location>
</feature>
<keyword evidence="7 8" id="KW-0998">Cell outer membrane</keyword>
<comment type="similarity">
    <text evidence="8 9">Belongs to the TonB-dependent receptor family.</text>
</comment>
<dbReference type="Proteomes" id="UP001156670">
    <property type="component" value="Unassembled WGS sequence"/>
</dbReference>
<evidence type="ECO:0000256" key="8">
    <source>
        <dbReference type="PROSITE-ProRule" id="PRU01360"/>
    </source>
</evidence>
<dbReference type="Gene3D" id="2.40.170.20">
    <property type="entry name" value="TonB-dependent receptor, beta-barrel domain"/>
    <property type="match status" value="1"/>
</dbReference>
<evidence type="ECO:0000256" key="10">
    <source>
        <dbReference type="SAM" id="SignalP"/>
    </source>
</evidence>
<evidence type="ECO:0000256" key="4">
    <source>
        <dbReference type="ARBA" id="ARBA00022692"/>
    </source>
</evidence>
<keyword evidence="6 8" id="KW-0472">Membrane</keyword>
<sequence>MKHQPKMRGGNARYVSLIALTSLTLAMGQAFAQSTPPPVNSVDSNKPDTASTAAKTLDAIQVTGKTLSVEKAIAEKRSLSVISDGISADEIGSVPDFGLGEAVQRIPGVAMTINNGRGEAQFLNLRGLNPDYNSVMVDGVALPSTETTTRNVSLDVLPASLAQHVSVYKAVTADMPADAIGGVVNLRTRSAFDHPGLFISGRADYAHWDNSRVVAHSGPSGQIENTISDTFGSQHQFGFILSTSYYRRDSSSLDTAMDSDGYYNYTGGTQKLSSLGQNKAGTGSTLTPSNDVDGLVAVPDRHRWLTYDNVRQREGVLGKFEYDNHENLQAHVTGGFFQHENNEFRRSQFLARVGPATLTSDTTGSFAKGAAQVDFDHYDQVRQIKYVELGSSFEPDERDQLDVTANYAVGNYKQSTQEDVFTSATSSNLGFNYDASPGSVALFTPSNASYYMNPANYLQTSYMNALERSKSGLVTLKADFNHNLQEDSEGWGYKAGVQYRNLQQRYDLNQIGYAPTSSVSLGTIGTEDTYFQPYDGNGQNMLLIDPAKVTQYFLDHPNLYAPVATNTRTSAISDFNIKEATTSGYAMTGYRQGDFMGIVGLRYEDTSQDVQNTQPNPISSLTNFAKLDNVHHYGKLLPSAILAYNLEPDLILRAGANQTLARASYAALGQNSAPTVSLAGNTISQTISNPNLVPRKSTNYDLSLEWYPASDAMFSLAAFQKRIQHEIVNLTTTASEVNPDGLTGTYLVTTTQAQNATTAKVKGLEFGATKLHFDFLPGVLSHFGASFNATLLDMDGPMIRMNDGSQRQLPMLVGAAKHLLNASLLYNQGPFSAQISANHTGKMPISFATDNPVNDIYYAQTQTYDAQLRYIYNSHVSFLLQGKNLTNARPTRVLGPDQSLIKEQLDNGRAYYVGVTYVL</sequence>
<dbReference type="PANTHER" id="PTHR40980:SF4">
    <property type="entry name" value="TONB-DEPENDENT RECEPTOR-LIKE BETA-BARREL DOMAIN-CONTAINING PROTEIN"/>
    <property type="match status" value="1"/>
</dbReference>
<keyword evidence="2 8" id="KW-0813">Transport</keyword>
<evidence type="ECO:0000256" key="3">
    <source>
        <dbReference type="ARBA" id="ARBA00022452"/>
    </source>
</evidence>
<feature type="signal peptide" evidence="10">
    <location>
        <begin position="1"/>
        <end position="32"/>
    </location>
</feature>
<gene>
    <name evidence="13" type="primary">fecA_2</name>
    <name evidence="13" type="ORF">GCM10007901_22100</name>
</gene>
<dbReference type="NCBIfam" id="TIGR01782">
    <property type="entry name" value="TonB-Xanth-Caul"/>
    <property type="match status" value="1"/>
</dbReference>
<name>A0ABQ5XSE4_9GAMM</name>
<dbReference type="InterPro" id="IPR039426">
    <property type="entry name" value="TonB-dep_rcpt-like"/>
</dbReference>